<dbReference type="SMART" id="SM00175">
    <property type="entry name" value="RAB"/>
    <property type="match status" value="1"/>
</dbReference>
<dbReference type="SMART" id="SM00178">
    <property type="entry name" value="SAR"/>
    <property type="match status" value="1"/>
</dbReference>
<dbReference type="InterPro" id="IPR044612">
    <property type="entry name" value="ARL2/3"/>
</dbReference>
<comment type="subcellular location">
    <subcellularLocation>
        <location evidence="2">Cytoplasm</location>
        <location evidence="2">Cytoskeleton</location>
        <location evidence="2">Microtubule organizing center</location>
        <location evidence="2">Centrosome</location>
    </subcellularLocation>
    <subcellularLocation>
        <location evidence="1">Golgi apparatus membrane</location>
        <topology evidence="1">Peripheral membrane protein</topology>
        <orientation evidence="1">Cytoplasmic side</orientation>
    </subcellularLocation>
</comment>
<feature type="binding site" evidence="12">
    <location>
        <begin position="88"/>
        <end position="95"/>
    </location>
    <ligand>
        <name>GTP</name>
        <dbReference type="ChEBI" id="CHEBI:37565"/>
    </ligand>
</feature>
<dbReference type="Proteomes" id="UP000694541">
    <property type="component" value="Unplaced"/>
</dbReference>
<dbReference type="InterPro" id="IPR027417">
    <property type="entry name" value="P-loop_NTPase"/>
</dbReference>
<keyword evidence="7" id="KW-0653">Protein transport</keyword>
<evidence type="ECO:0000256" key="5">
    <source>
        <dbReference type="ARBA" id="ARBA00022707"/>
    </source>
</evidence>
<dbReference type="PROSITE" id="PS51417">
    <property type="entry name" value="ARF"/>
    <property type="match status" value="1"/>
</dbReference>
<evidence type="ECO:0000256" key="9">
    <source>
        <dbReference type="ARBA" id="ARBA00023134"/>
    </source>
</evidence>
<keyword evidence="17" id="KW-1185">Reference proteome</keyword>
<reference evidence="16" key="1">
    <citation type="submission" date="2025-08" db="UniProtKB">
        <authorList>
            <consortium name="Ensembl"/>
        </authorList>
    </citation>
    <scope>IDENTIFICATION</scope>
</reference>
<keyword evidence="5" id="KW-0519">Myristate</keyword>
<dbReference type="PANTHER" id="PTHR45697">
    <property type="entry name" value="ADP-RIBOSYLATION FACTOR-LIKE PROTEIN 2-RELATED"/>
    <property type="match status" value="1"/>
</dbReference>
<dbReference type="SMART" id="SM00177">
    <property type="entry name" value="ARF"/>
    <property type="match status" value="1"/>
</dbReference>
<dbReference type="FunFam" id="3.40.50.300:FF:000281">
    <property type="entry name" value="ADP-ribosylation factor-like protein 3"/>
    <property type="match status" value="1"/>
</dbReference>
<dbReference type="GO" id="GO:0046872">
    <property type="term" value="F:metal ion binding"/>
    <property type="evidence" value="ECO:0007669"/>
    <property type="project" value="UniProtKB-KW"/>
</dbReference>
<evidence type="ECO:0000256" key="6">
    <source>
        <dbReference type="ARBA" id="ARBA00022741"/>
    </source>
</evidence>
<dbReference type="CDD" id="cd04155">
    <property type="entry name" value="Arl3"/>
    <property type="match status" value="1"/>
</dbReference>
<dbReference type="Ensembl" id="ENSANIT00000021491.1">
    <property type="protein sequence ID" value="ENSANIP00000020802.1"/>
    <property type="gene ID" value="ENSANIG00000014150.1"/>
</dbReference>
<sequence>MEKQQLILEPVILFLSQGWGACQTRSCWRDPGTSPGQLPRCAARQSDSQTMGDVQKGSPSTPCPQGLLSVIQRLKGSPEQELRIVLLGLDNAGKTTLLKRLASEEVSTITPTQGFNIKSVHSHGFKLNVWDIGGQRSIRPYWKKYLGSTDLLIYVIDSADQKRFEETGQELAELTEDESLTGVPLLVFANKQDLVTAAPAAEIAEGLSLHTYRDREWQIQACSALSGEGVQDGMNWISSQIMNRKK</sequence>
<keyword evidence="13" id="KW-0479">Metal-binding</keyword>
<dbReference type="Gene3D" id="3.40.50.300">
    <property type="entry name" value="P-loop containing nucleotide triphosphate hydrolases"/>
    <property type="match status" value="1"/>
</dbReference>
<dbReference type="AlphaFoldDB" id="A0A8B9NLU7"/>
<feature type="binding site" evidence="13">
    <location>
        <position position="112"/>
    </location>
    <ligand>
        <name>Mg(2+)</name>
        <dbReference type="ChEBI" id="CHEBI:18420"/>
    </ligand>
</feature>
<evidence type="ECO:0000256" key="2">
    <source>
        <dbReference type="ARBA" id="ARBA00004300"/>
    </source>
</evidence>
<dbReference type="GO" id="GO:0005525">
    <property type="term" value="F:GTP binding"/>
    <property type="evidence" value="ECO:0007669"/>
    <property type="project" value="UniProtKB-KW"/>
</dbReference>
<evidence type="ECO:0000256" key="12">
    <source>
        <dbReference type="PIRSR" id="PIRSR606689-1"/>
    </source>
</evidence>
<proteinExistence type="inferred from homology"/>
<dbReference type="InterPro" id="IPR005225">
    <property type="entry name" value="Small_GTP-bd"/>
</dbReference>
<evidence type="ECO:0000256" key="11">
    <source>
        <dbReference type="ARBA" id="ARBA00040616"/>
    </source>
</evidence>
<dbReference type="GO" id="GO:0015031">
    <property type="term" value="P:protein transport"/>
    <property type="evidence" value="ECO:0007669"/>
    <property type="project" value="UniProtKB-KW"/>
</dbReference>
<organism evidence="16 17">
    <name type="scientific">Accipiter nisus</name>
    <name type="common">Eurasian sparrowhawk</name>
    <dbReference type="NCBI Taxonomy" id="211598"/>
    <lineage>
        <taxon>Eukaryota</taxon>
        <taxon>Metazoa</taxon>
        <taxon>Chordata</taxon>
        <taxon>Craniata</taxon>
        <taxon>Vertebrata</taxon>
        <taxon>Euteleostomi</taxon>
        <taxon>Archelosauria</taxon>
        <taxon>Archosauria</taxon>
        <taxon>Dinosauria</taxon>
        <taxon>Saurischia</taxon>
        <taxon>Theropoda</taxon>
        <taxon>Coelurosauria</taxon>
        <taxon>Aves</taxon>
        <taxon>Neognathae</taxon>
        <taxon>Neoaves</taxon>
        <taxon>Telluraves</taxon>
        <taxon>Accipitrimorphae</taxon>
        <taxon>Accipitriformes</taxon>
        <taxon>Accipitridae</taxon>
        <taxon>Accipitrinae</taxon>
        <taxon>Accipiter</taxon>
    </lineage>
</organism>
<feature type="region of interest" description="Disordered" evidence="15">
    <location>
        <begin position="31"/>
        <end position="62"/>
    </location>
</feature>
<dbReference type="GO" id="GO:0000139">
    <property type="term" value="C:Golgi membrane"/>
    <property type="evidence" value="ECO:0007669"/>
    <property type="project" value="UniProtKB-SubCell"/>
</dbReference>
<evidence type="ECO:0000256" key="4">
    <source>
        <dbReference type="ARBA" id="ARBA00022448"/>
    </source>
</evidence>
<evidence type="ECO:0000256" key="15">
    <source>
        <dbReference type="SAM" id="MobiDB-lite"/>
    </source>
</evidence>
<feature type="binding site" evidence="13">
    <location>
        <position position="95"/>
    </location>
    <ligand>
        <name>Mg(2+)</name>
        <dbReference type="ChEBI" id="CHEBI:18420"/>
    </ligand>
</feature>
<evidence type="ECO:0000256" key="8">
    <source>
        <dbReference type="ARBA" id="ARBA00023034"/>
    </source>
</evidence>
<dbReference type="PRINTS" id="PR00328">
    <property type="entry name" value="SAR1GTPBP"/>
</dbReference>
<accession>A0A8B9NLU7</accession>
<dbReference type="SUPFAM" id="SSF52540">
    <property type="entry name" value="P-loop containing nucleoside triphosphate hydrolases"/>
    <property type="match status" value="1"/>
</dbReference>
<dbReference type="GO" id="GO:0005813">
    <property type="term" value="C:centrosome"/>
    <property type="evidence" value="ECO:0007669"/>
    <property type="project" value="UniProtKB-SubCell"/>
</dbReference>
<keyword evidence="10" id="KW-0449">Lipoprotein</keyword>
<evidence type="ECO:0000256" key="14">
    <source>
        <dbReference type="RuleBase" id="RU003925"/>
    </source>
</evidence>
<evidence type="ECO:0000256" key="1">
    <source>
        <dbReference type="ARBA" id="ARBA00004255"/>
    </source>
</evidence>
<evidence type="ECO:0000256" key="10">
    <source>
        <dbReference type="ARBA" id="ARBA00023288"/>
    </source>
</evidence>
<reference evidence="16" key="2">
    <citation type="submission" date="2025-09" db="UniProtKB">
        <authorList>
            <consortium name="Ensembl"/>
        </authorList>
    </citation>
    <scope>IDENTIFICATION</scope>
</reference>
<protein>
    <recommendedName>
        <fullName evidence="11">ADP-ribosylation factor-like protein 3</fullName>
    </recommendedName>
</protein>
<feature type="compositionally biased region" description="Polar residues" evidence="15">
    <location>
        <begin position="45"/>
        <end position="60"/>
    </location>
</feature>
<keyword evidence="13" id="KW-0460">Magnesium</keyword>
<dbReference type="NCBIfam" id="TIGR00231">
    <property type="entry name" value="small_GTP"/>
    <property type="match status" value="1"/>
</dbReference>
<evidence type="ECO:0000313" key="17">
    <source>
        <dbReference type="Proteomes" id="UP000694541"/>
    </source>
</evidence>
<feature type="binding site" evidence="12">
    <location>
        <begin position="190"/>
        <end position="193"/>
    </location>
    <ligand>
        <name>GTP</name>
        <dbReference type="ChEBI" id="CHEBI:37565"/>
    </ligand>
</feature>
<feature type="binding site" evidence="12">
    <location>
        <position position="134"/>
    </location>
    <ligand>
        <name>GTP</name>
        <dbReference type="ChEBI" id="CHEBI:37565"/>
    </ligand>
</feature>
<keyword evidence="6 12" id="KW-0547">Nucleotide-binding</keyword>
<dbReference type="Pfam" id="PF00025">
    <property type="entry name" value="Arf"/>
    <property type="match status" value="1"/>
</dbReference>
<keyword evidence="4" id="KW-0813">Transport</keyword>
<name>A0A8B9NLU7_9AVES</name>
<comment type="similarity">
    <text evidence="3 14">Belongs to the small GTPase superfamily. Arf family.</text>
</comment>
<dbReference type="InterPro" id="IPR006689">
    <property type="entry name" value="Small_GTPase_ARF/SAR"/>
</dbReference>
<dbReference type="GO" id="GO:0003924">
    <property type="term" value="F:GTPase activity"/>
    <property type="evidence" value="ECO:0007669"/>
    <property type="project" value="InterPro"/>
</dbReference>
<evidence type="ECO:0000313" key="16">
    <source>
        <dbReference type="Ensembl" id="ENSANIP00000020802.1"/>
    </source>
</evidence>
<evidence type="ECO:0000256" key="3">
    <source>
        <dbReference type="ARBA" id="ARBA00010290"/>
    </source>
</evidence>
<keyword evidence="9 12" id="KW-0342">GTP-binding</keyword>
<keyword evidence="8" id="KW-0333">Golgi apparatus</keyword>
<evidence type="ECO:0000256" key="7">
    <source>
        <dbReference type="ARBA" id="ARBA00022927"/>
    </source>
</evidence>
<evidence type="ECO:0000256" key="13">
    <source>
        <dbReference type="PIRSR" id="PIRSR606689-2"/>
    </source>
</evidence>
<dbReference type="PROSITE" id="PS51257">
    <property type="entry name" value="PROKAR_LIPOPROTEIN"/>
    <property type="match status" value="1"/>
</dbReference>